<gene>
    <name evidence="2" type="ORF">EZS27_031758</name>
</gene>
<reference evidence="2" key="1">
    <citation type="submission" date="2019-03" db="EMBL/GenBank/DDBJ databases">
        <title>Single cell metagenomics reveals metabolic interactions within the superorganism composed of flagellate Streblomastix strix and complex community of Bacteroidetes bacteria on its surface.</title>
        <authorList>
            <person name="Treitli S.C."/>
            <person name="Kolisko M."/>
            <person name="Husnik F."/>
            <person name="Keeling P."/>
            <person name="Hampl V."/>
        </authorList>
    </citation>
    <scope>NUCLEOTIDE SEQUENCE</scope>
    <source>
        <strain evidence="2">STM</strain>
    </source>
</reference>
<dbReference type="AlphaFoldDB" id="A0A5J4QB87"/>
<evidence type="ECO:0000259" key="1">
    <source>
        <dbReference type="Pfam" id="PF09407"/>
    </source>
</evidence>
<protein>
    <recommendedName>
        <fullName evidence="1">AbiEi antitoxin C-terminal domain-containing protein</fullName>
    </recommendedName>
</protein>
<proteinExistence type="predicted"/>
<dbReference type="Pfam" id="PF09407">
    <property type="entry name" value="AbiEi_1"/>
    <property type="match status" value="1"/>
</dbReference>
<evidence type="ECO:0000313" key="2">
    <source>
        <dbReference type="EMBL" id="KAA6318204.1"/>
    </source>
</evidence>
<accession>A0A5J4QB87</accession>
<dbReference type="EMBL" id="SNRY01004271">
    <property type="protein sequence ID" value="KAA6318204.1"/>
    <property type="molecule type" value="Genomic_DNA"/>
</dbReference>
<name>A0A5J4QB87_9ZZZZ</name>
<organism evidence="2">
    <name type="scientific">termite gut metagenome</name>
    <dbReference type="NCBI Taxonomy" id="433724"/>
    <lineage>
        <taxon>unclassified sequences</taxon>
        <taxon>metagenomes</taxon>
        <taxon>organismal metagenomes</taxon>
    </lineage>
</organism>
<sequence>MNKTKKYEYVDDYLLTIRSKGRFSFTFEELNQAFDSSEQAIRRKIYRLKADNKIAIIRKDFYVVLPPEYAEKGSLPIFLYIDDFMKYLGRDYYIGLYSAASLHGAAHQQPMEYQVIVQSPMRSIIEKDTRINFFVRKAWEQESVEQKQSAAGYFNVSSPELTALDFMSFNGKIGGISRIVSILEELTEEIKPSRMHKVGSGYPQISALQRLGYLFDKVYNRQDLVKPIQRVLKGKPTQNILLSISSPKRENIDKDWKVDVNVVIENDL</sequence>
<feature type="domain" description="AbiEi antitoxin C-terminal" evidence="1">
    <location>
        <begin position="80"/>
        <end position="216"/>
    </location>
</feature>
<dbReference type="InterPro" id="IPR018547">
    <property type="entry name" value="AbiEi_C"/>
</dbReference>
<comment type="caution">
    <text evidence="2">The sequence shown here is derived from an EMBL/GenBank/DDBJ whole genome shotgun (WGS) entry which is preliminary data.</text>
</comment>